<proteinExistence type="predicted"/>
<organism evidence="2 3">
    <name type="scientific">Loa loa</name>
    <name type="common">Eye worm</name>
    <name type="synonym">Filaria loa</name>
    <dbReference type="NCBI Taxonomy" id="7209"/>
    <lineage>
        <taxon>Eukaryota</taxon>
        <taxon>Metazoa</taxon>
        <taxon>Ecdysozoa</taxon>
        <taxon>Nematoda</taxon>
        <taxon>Chromadorea</taxon>
        <taxon>Rhabditida</taxon>
        <taxon>Spirurina</taxon>
        <taxon>Spiruromorpha</taxon>
        <taxon>Filarioidea</taxon>
        <taxon>Onchocercidae</taxon>
        <taxon>Loa</taxon>
    </lineage>
</organism>
<accession>A0A1I7VJQ5</accession>
<keyword evidence="2" id="KW-1185">Reference proteome</keyword>
<dbReference type="AlphaFoldDB" id="A0A1I7VJQ5"/>
<accession>A0A1S0U8M1</accession>
<dbReference type="OrthoDB" id="5813173at2759"/>
<evidence type="ECO:0000313" key="3">
    <source>
        <dbReference type="WBParaSite" id="EN70_3276"/>
    </source>
</evidence>
<dbReference type="EMBL" id="JH712119">
    <property type="protein sequence ID" value="EFO26081.1"/>
    <property type="molecule type" value="Genomic_DNA"/>
</dbReference>
<gene>
    <name evidence="1 3" type="ORF">LOAG_02393</name>
</gene>
<dbReference type="WBParaSite" id="EN70_3276">
    <property type="protein sequence ID" value="EN70_3276"/>
    <property type="gene ID" value="EN70_3276"/>
</dbReference>
<dbReference type="Proteomes" id="UP000095285">
    <property type="component" value="Unassembled WGS sequence"/>
</dbReference>
<dbReference type="OMA" id="ENAKDSM"/>
<dbReference type="RefSeq" id="XP_003137979.1">
    <property type="nucleotide sequence ID" value="XM_003137931.2"/>
</dbReference>
<protein>
    <submittedName>
        <fullName evidence="3">RH1 domain-containing protein</fullName>
    </submittedName>
</protein>
<reference evidence="1 2" key="1">
    <citation type="submission" date="2012-04" db="EMBL/GenBank/DDBJ databases">
        <title>The Genome Sequence of Loa loa.</title>
        <authorList>
            <consortium name="The Broad Institute Genome Sequencing Platform"/>
            <consortium name="Broad Institute Genome Sequencing Center for Infectious Disease"/>
            <person name="Nutman T.B."/>
            <person name="Fink D.L."/>
            <person name="Russ C."/>
            <person name="Young S."/>
            <person name="Zeng Q."/>
            <person name="Gargeya S."/>
            <person name="Alvarado L."/>
            <person name="Berlin A."/>
            <person name="Chapman S.B."/>
            <person name="Chen Z."/>
            <person name="Freedman E."/>
            <person name="Gellesch M."/>
            <person name="Goldberg J."/>
            <person name="Griggs A."/>
            <person name="Gujja S."/>
            <person name="Heilman E.R."/>
            <person name="Heiman D."/>
            <person name="Howarth C."/>
            <person name="Mehta T."/>
            <person name="Neiman D."/>
            <person name="Pearson M."/>
            <person name="Roberts A."/>
            <person name="Saif S."/>
            <person name="Shea T."/>
            <person name="Shenoy N."/>
            <person name="Sisk P."/>
            <person name="Stolte C."/>
            <person name="Sykes S."/>
            <person name="White J."/>
            <person name="Yandava C."/>
            <person name="Haas B."/>
            <person name="Henn M.R."/>
            <person name="Nusbaum C."/>
            <person name="Birren B."/>
        </authorList>
    </citation>
    <scope>NUCLEOTIDE SEQUENCE [LARGE SCALE GENOMIC DNA]</scope>
</reference>
<evidence type="ECO:0000313" key="1">
    <source>
        <dbReference type="EMBL" id="EFO26081.1"/>
    </source>
</evidence>
<reference evidence="3" key="2">
    <citation type="submission" date="2016-11" db="UniProtKB">
        <authorList>
            <consortium name="WormBaseParasite"/>
        </authorList>
    </citation>
    <scope>IDENTIFICATION</scope>
</reference>
<name>A0A1I7VJQ5_LOALO</name>
<sequence length="137" mass="15893">MDTTDPYSAVRVVLGKFPTDENAKDSMEQRDMEAQRIHVQILNIVEQLNSLKPSYNGQMNANATEKDCLLATLHTLERDTERKRLYLKEKEIELEDLQQLSEVRRDIADEQKRQFELIKTFEAENKESWTGGTGMTT</sequence>
<dbReference type="GeneID" id="9939790"/>
<dbReference type="CTD" id="9939790"/>
<dbReference type="KEGG" id="loa:LOAG_02393"/>
<evidence type="ECO:0000313" key="2">
    <source>
        <dbReference type="Proteomes" id="UP000095285"/>
    </source>
</evidence>